<evidence type="ECO:0000259" key="4">
    <source>
        <dbReference type="SMART" id="SM00235"/>
    </source>
</evidence>
<keyword evidence="6" id="KW-1185">Reference proteome</keyword>
<dbReference type="CDD" id="cd04277">
    <property type="entry name" value="ZnMc_serralysin_like"/>
    <property type="match status" value="1"/>
</dbReference>
<evidence type="ECO:0000313" key="5">
    <source>
        <dbReference type="EMBL" id="NKE66584.1"/>
    </source>
</evidence>
<dbReference type="RefSeq" id="WP_168107683.1">
    <property type="nucleotide sequence ID" value="NZ_VTOX01000003.1"/>
</dbReference>
<dbReference type="GO" id="GO:0005509">
    <property type="term" value="F:calcium ion binding"/>
    <property type="evidence" value="ECO:0007669"/>
    <property type="project" value="InterPro"/>
</dbReference>
<proteinExistence type="inferred from homology"/>
<dbReference type="SUPFAM" id="SSF55486">
    <property type="entry name" value="Metalloproteases ('zincins'), catalytic domain"/>
    <property type="match status" value="1"/>
</dbReference>
<dbReference type="PANTHER" id="PTHR38340">
    <property type="entry name" value="S-LAYER PROTEIN"/>
    <property type="match status" value="1"/>
</dbReference>
<reference evidence="5 6" key="1">
    <citation type="journal article" date="2020" name="Nature">
        <title>Bacterial chemolithoautotrophy via manganese oxidation.</title>
        <authorList>
            <person name="Yu H."/>
            <person name="Leadbetter J.R."/>
        </authorList>
    </citation>
    <scope>NUCLEOTIDE SEQUENCE [LARGE SCALE GENOMIC DNA]</scope>
    <source>
        <strain evidence="5 6">RBP-1</strain>
    </source>
</reference>
<gene>
    <name evidence="5" type="ORF">RAMLITH_12185</name>
</gene>
<dbReference type="InterPro" id="IPR011049">
    <property type="entry name" value="Serralysin-like_metalloprot_C"/>
</dbReference>
<dbReference type="GO" id="GO:0008237">
    <property type="term" value="F:metallopeptidase activity"/>
    <property type="evidence" value="ECO:0007669"/>
    <property type="project" value="InterPro"/>
</dbReference>
<evidence type="ECO:0000256" key="2">
    <source>
        <dbReference type="ARBA" id="ARBA00009490"/>
    </source>
</evidence>
<comment type="subcellular location">
    <subcellularLocation>
        <location evidence="1">Secreted</location>
    </subcellularLocation>
</comment>
<dbReference type="Pfam" id="PF00353">
    <property type="entry name" value="HemolysinCabind"/>
    <property type="match status" value="1"/>
</dbReference>
<comment type="similarity">
    <text evidence="2">Belongs to the peptidase M10B family.</text>
</comment>
<dbReference type="PRINTS" id="PR00313">
    <property type="entry name" value="CABNDNGRPT"/>
</dbReference>
<dbReference type="Gene3D" id="2.150.10.10">
    <property type="entry name" value="Serralysin-like metalloprotease, C-terminal"/>
    <property type="match status" value="1"/>
</dbReference>
<dbReference type="Gene3D" id="3.40.390.10">
    <property type="entry name" value="Collagenase (Catalytic Domain)"/>
    <property type="match status" value="1"/>
</dbReference>
<dbReference type="AlphaFoldDB" id="A0A7X6DG85"/>
<dbReference type="InterPro" id="IPR001343">
    <property type="entry name" value="Hemolysn_Ca-bd"/>
</dbReference>
<dbReference type="SMART" id="SM00235">
    <property type="entry name" value="ZnMc"/>
    <property type="match status" value="1"/>
</dbReference>
<dbReference type="InterPro" id="IPR050557">
    <property type="entry name" value="RTX_toxin/Mannuronan_C5-epim"/>
</dbReference>
<name>A0A7X6DG85_9BURK</name>
<dbReference type="GO" id="GO:0006508">
    <property type="term" value="P:proteolysis"/>
    <property type="evidence" value="ECO:0007669"/>
    <property type="project" value="InterPro"/>
</dbReference>
<evidence type="ECO:0000313" key="6">
    <source>
        <dbReference type="Proteomes" id="UP000521868"/>
    </source>
</evidence>
<dbReference type="GO" id="GO:0005615">
    <property type="term" value="C:extracellular space"/>
    <property type="evidence" value="ECO:0007669"/>
    <property type="project" value="InterPro"/>
</dbReference>
<dbReference type="PANTHER" id="PTHR38340:SF1">
    <property type="entry name" value="S-LAYER PROTEIN"/>
    <property type="match status" value="1"/>
</dbReference>
<dbReference type="InterPro" id="IPR034033">
    <property type="entry name" value="Serralysin-like"/>
</dbReference>
<feature type="domain" description="Peptidase metallopeptidase" evidence="4">
    <location>
        <begin position="53"/>
        <end position="231"/>
    </location>
</feature>
<dbReference type="GO" id="GO:0008270">
    <property type="term" value="F:zinc ion binding"/>
    <property type="evidence" value="ECO:0007669"/>
    <property type="project" value="InterPro"/>
</dbReference>
<dbReference type="EMBL" id="VTOX01000003">
    <property type="protein sequence ID" value="NKE66584.1"/>
    <property type="molecule type" value="Genomic_DNA"/>
</dbReference>
<dbReference type="InterPro" id="IPR006026">
    <property type="entry name" value="Peptidase_Metallo"/>
</dbReference>
<dbReference type="PROSITE" id="PS00330">
    <property type="entry name" value="HEMOLYSIN_CALCIUM"/>
    <property type="match status" value="1"/>
</dbReference>
<comment type="caution">
    <text evidence="5">The sequence shown here is derived from an EMBL/GenBank/DDBJ whole genome shotgun (WGS) entry which is preliminary data.</text>
</comment>
<evidence type="ECO:0000256" key="3">
    <source>
        <dbReference type="ARBA" id="ARBA00022525"/>
    </source>
</evidence>
<evidence type="ECO:0000256" key="1">
    <source>
        <dbReference type="ARBA" id="ARBA00004613"/>
    </source>
</evidence>
<organism evidence="5 6">
    <name type="scientific">Ramlibacter lithotrophicus</name>
    <dbReference type="NCBI Taxonomy" id="2606681"/>
    <lineage>
        <taxon>Bacteria</taxon>
        <taxon>Pseudomonadati</taxon>
        <taxon>Pseudomonadota</taxon>
        <taxon>Betaproteobacteria</taxon>
        <taxon>Burkholderiales</taxon>
        <taxon>Comamonadaceae</taxon>
        <taxon>Ramlibacter</taxon>
    </lineage>
</organism>
<keyword evidence="3" id="KW-0964">Secreted</keyword>
<accession>A0A7X6DG85</accession>
<dbReference type="InterPro" id="IPR024079">
    <property type="entry name" value="MetalloPept_cat_dom_sf"/>
</dbReference>
<sequence length="556" mass="56961">MEDASIAPRPVAGAATTVPAGLAIGPDSAYLFVAAAPPPPPSPLASTIAALLTGEKWNGVDPHTGKTVISYSFAGETSSYSYSGADWNSSYAGTMRPFSDADRVVTRQILDTIEAVANVQFVEVPDTYDQVGLVRYAYSSVVQSHAGMAGIAFFPGTDPSAGDVWISTEISGGMWDFFRPSVILHETLHAIGLEDTAGSGIPASANIMPNTVMSYATMAGAVRGFLAAYPAEPMPFDVAALQLLYGAAATNAGDTVYDVSAPGFRTFRSLWDAGGTDTVDASRVKSAVDIDLTPGARSKIGFGIGAQGHFDGGGFQQAFHKDTLGIVQGAIIENAIGTALADTLTGNAADNRLAGGAGNDTLRGGAGNDTLLGQAGNDWLDGGTGDDTAEYEGPRAQYVVSRAGDGFSVKDKNGGVDTLVGVERLVFSDARMALDLGDSAGTAAKLVGAVLGAAAVRNGPYVGVSIGLLEGGMTAHELARVGLDYVLGPRADDASVAQLLSANLHGGPAAAGQYLAWLQQGTYSQEDLVQAVAQSVENKANIDFVGLAQGGLDYFG</sequence>
<protein>
    <recommendedName>
        <fullName evidence="4">Peptidase metallopeptidase domain-containing protein</fullName>
    </recommendedName>
</protein>
<dbReference type="SUPFAM" id="SSF51120">
    <property type="entry name" value="beta-Roll"/>
    <property type="match status" value="1"/>
</dbReference>
<dbReference type="Proteomes" id="UP000521868">
    <property type="component" value="Unassembled WGS sequence"/>
</dbReference>
<dbReference type="InterPro" id="IPR018511">
    <property type="entry name" value="Hemolysin-typ_Ca-bd_CS"/>
</dbReference>